<dbReference type="InterPro" id="IPR036554">
    <property type="entry name" value="GHMP_kinase_C_sf"/>
</dbReference>
<keyword evidence="5 10" id="KW-0547">Nucleotide-binding</keyword>
<evidence type="ECO:0000313" key="14">
    <source>
        <dbReference type="Proteomes" id="UP000630353"/>
    </source>
</evidence>
<evidence type="ECO:0000256" key="10">
    <source>
        <dbReference type="HAMAP-Rule" id="MF_00061"/>
    </source>
</evidence>
<dbReference type="GO" id="GO:0019288">
    <property type="term" value="P:isopentenyl diphosphate biosynthetic process, methylerythritol 4-phosphate pathway"/>
    <property type="evidence" value="ECO:0007669"/>
    <property type="project" value="UniProtKB-UniRule"/>
</dbReference>
<comment type="function">
    <text evidence="10">Catalyzes the phosphorylation of the position 2 hydroxy group of 4-diphosphocytidyl-2C-methyl-D-erythritol.</text>
</comment>
<comment type="pathway">
    <text evidence="10">Isoprenoid biosynthesis; isopentenyl diphosphate biosynthesis via DXP pathway; isopentenyl diphosphate from 1-deoxy-D-xylulose 5-phosphate: step 3/6.</text>
</comment>
<evidence type="ECO:0000256" key="1">
    <source>
        <dbReference type="ARBA" id="ARBA00009684"/>
    </source>
</evidence>
<dbReference type="AlphaFoldDB" id="A0A919CN40"/>
<keyword evidence="7 10" id="KW-0067">ATP-binding</keyword>
<feature type="active site" evidence="10">
    <location>
        <position position="14"/>
    </location>
</feature>
<reference evidence="13" key="1">
    <citation type="journal article" date="2014" name="Int. J. Syst. Evol. Microbiol.">
        <title>Complete genome sequence of Corynebacterium casei LMG S-19264T (=DSM 44701T), isolated from a smear-ripened cheese.</title>
        <authorList>
            <consortium name="US DOE Joint Genome Institute (JGI-PGF)"/>
            <person name="Walter F."/>
            <person name="Albersmeier A."/>
            <person name="Kalinowski J."/>
            <person name="Ruckert C."/>
        </authorList>
    </citation>
    <scope>NUCLEOTIDE SEQUENCE</scope>
    <source>
        <strain evidence="13">KCTC 42651</strain>
    </source>
</reference>
<keyword evidence="4 10" id="KW-0808">Transferase</keyword>
<evidence type="ECO:0000256" key="6">
    <source>
        <dbReference type="ARBA" id="ARBA00022777"/>
    </source>
</evidence>
<comment type="catalytic activity">
    <reaction evidence="10">
        <text>4-CDP-2-C-methyl-D-erythritol + ATP = 4-CDP-2-C-methyl-D-erythritol 2-phosphate + ADP + H(+)</text>
        <dbReference type="Rhea" id="RHEA:18437"/>
        <dbReference type="ChEBI" id="CHEBI:15378"/>
        <dbReference type="ChEBI" id="CHEBI:30616"/>
        <dbReference type="ChEBI" id="CHEBI:57823"/>
        <dbReference type="ChEBI" id="CHEBI:57919"/>
        <dbReference type="ChEBI" id="CHEBI:456216"/>
        <dbReference type="EC" id="2.7.1.148"/>
    </reaction>
</comment>
<evidence type="ECO:0000256" key="3">
    <source>
        <dbReference type="ARBA" id="ARBA00017473"/>
    </source>
</evidence>
<dbReference type="GO" id="GO:0016114">
    <property type="term" value="P:terpenoid biosynthetic process"/>
    <property type="evidence" value="ECO:0007669"/>
    <property type="project" value="InterPro"/>
</dbReference>
<dbReference type="Pfam" id="PF08544">
    <property type="entry name" value="GHMP_kinases_C"/>
    <property type="match status" value="1"/>
</dbReference>
<comment type="similarity">
    <text evidence="1 10">Belongs to the GHMP kinase family. IspE subfamily.</text>
</comment>
<sequence length="319" mass="32868">MAAPGVVVELAPAKVNLCLHVTGRRPDGYHRLDTVVAFAELGDTVSGDTVSVEPAVDGIFLRVSSGLMPVGKGMTAPVVPAAVDNLVWRAAALWGREAGELRAVRLTVDKRLPAGAGLGGGSSDAAAALRALSRLTGRPLGARLRRNTVGLGADVPMCLEPRPWRARGIGERLQPVALGRDLPVVLVWPGRAVATPAVFRARSGGFGPAVPERVLEHLATDPLSALAELRNDLTGAACAVEPAIAEAIAAVGGLDGCRLARMSGSGSAVFGLFDDGAAATVAAAALQDRRPGWWVRAGVLRAAGIDTRLERRPVAPLTA</sequence>
<dbReference type="Pfam" id="PF00288">
    <property type="entry name" value="GHMP_kinases_N"/>
    <property type="match status" value="1"/>
</dbReference>
<dbReference type="GO" id="GO:0005524">
    <property type="term" value="F:ATP binding"/>
    <property type="evidence" value="ECO:0007669"/>
    <property type="project" value="UniProtKB-UniRule"/>
</dbReference>
<dbReference type="SUPFAM" id="SSF55060">
    <property type="entry name" value="GHMP Kinase, C-terminal domain"/>
    <property type="match status" value="1"/>
</dbReference>
<name>A0A919CN40_9PROT</name>
<dbReference type="HAMAP" id="MF_00061">
    <property type="entry name" value="IspE"/>
    <property type="match status" value="1"/>
</dbReference>
<evidence type="ECO:0000256" key="2">
    <source>
        <dbReference type="ARBA" id="ARBA00012052"/>
    </source>
</evidence>
<feature type="domain" description="GHMP kinase N-terminal" evidence="11">
    <location>
        <begin position="85"/>
        <end position="158"/>
    </location>
</feature>
<dbReference type="SUPFAM" id="SSF54211">
    <property type="entry name" value="Ribosomal protein S5 domain 2-like"/>
    <property type="match status" value="1"/>
</dbReference>
<keyword evidence="6 10" id="KW-0418">Kinase</keyword>
<feature type="active site" evidence="10">
    <location>
        <position position="154"/>
    </location>
</feature>
<evidence type="ECO:0000256" key="7">
    <source>
        <dbReference type="ARBA" id="ARBA00022840"/>
    </source>
</evidence>
<keyword evidence="8 10" id="KW-0414">Isoprene biosynthesis</keyword>
<evidence type="ECO:0000256" key="5">
    <source>
        <dbReference type="ARBA" id="ARBA00022741"/>
    </source>
</evidence>
<comment type="caution">
    <text evidence="13">The sequence shown here is derived from an EMBL/GenBank/DDBJ whole genome shotgun (WGS) entry which is preliminary data.</text>
</comment>
<protein>
    <recommendedName>
        <fullName evidence="3 10">4-diphosphocytidyl-2-C-methyl-D-erythritol kinase</fullName>
        <shortName evidence="10">CMK</shortName>
        <ecNumber evidence="2 10">2.7.1.148</ecNumber>
    </recommendedName>
    <alternativeName>
        <fullName evidence="9 10">4-(cytidine-5'-diphospho)-2-C-methyl-D-erythritol kinase</fullName>
    </alternativeName>
</protein>
<dbReference type="InterPro" id="IPR006204">
    <property type="entry name" value="GHMP_kinase_N_dom"/>
</dbReference>
<dbReference type="InterPro" id="IPR020568">
    <property type="entry name" value="Ribosomal_Su5_D2-typ_SF"/>
</dbReference>
<dbReference type="InterPro" id="IPR013750">
    <property type="entry name" value="GHMP_kinase_C_dom"/>
</dbReference>
<dbReference type="GO" id="GO:0050515">
    <property type="term" value="F:4-(cytidine 5'-diphospho)-2-C-methyl-D-erythritol kinase activity"/>
    <property type="evidence" value="ECO:0007669"/>
    <property type="project" value="UniProtKB-UniRule"/>
</dbReference>
<evidence type="ECO:0000313" key="13">
    <source>
        <dbReference type="EMBL" id="GHD39554.1"/>
    </source>
</evidence>
<dbReference type="PIRSF" id="PIRSF010376">
    <property type="entry name" value="IspE"/>
    <property type="match status" value="1"/>
</dbReference>
<organism evidence="13 14">
    <name type="scientific">Thalassobaculum fulvum</name>
    <dbReference type="NCBI Taxonomy" id="1633335"/>
    <lineage>
        <taxon>Bacteria</taxon>
        <taxon>Pseudomonadati</taxon>
        <taxon>Pseudomonadota</taxon>
        <taxon>Alphaproteobacteria</taxon>
        <taxon>Rhodospirillales</taxon>
        <taxon>Thalassobaculaceae</taxon>
        <taxon>Thalassobaculum</taxon>
    </lineage>
</organism>
<dbReference type="Proteomes" id="UP000630353">
    <property type="component" value="Unassembled WGS sequence"/>
</dbReference>
<keyword evidence="14" id="KW-1185">Reference proteome</keyword>
<dbReference type="RefSeq" id="WP_229836176.1">
    <property type="nucleotide sequence ID" value="NZ_BMZS01000001.1"/>
</dbReference>
<evidence type="ECO:0000259" key="11">
    <source>
        <dbReference type="Pfam" id="PF00288"/>
    </source>
</evidence>
<dbReference type="InterPro" id="IPR004424">
    <property type="entry name" value="IspE"/>
</dbReference>
<feature type="domain" description="GHMP kinase C-terminal" evidence="12">
    <location>
        <begin position="237"/>
        <end position="285"/>
    </location>
</feature>
<evidence type="ECO:0000256" key="4">
    <source>
        <dbReference type="ARBA" id="ARBA00022679"/>
    </source>
</evidence>
<dbReference type="Gene3D" id="3.30.230.10">
    <property type="match status" value="1"/>
</dbReference>
<gene>
    <name evidence="10 13" type="primary">ispE</name>
    <name evidence="13" type="ORF">GCM10017083_01520</name>
</gene>
<dbReference type="EMBL" id="BMZS01000001">
    <property type="protein sequence ID" value="GHD39554.1"/>
    <property type="molecule type" value="Genomic_DNA"/>
</dbReference>
<evidence type="ECO:0000256" key="8">
    <source>
        <dbReference type="ARBA" id="ARBA00023229"/>
    </source>
</evidence>
<evidence type="ECO:0000259" key="12">
    <source>
        <dbReference type="Pfam" id="PF08544"/>
    </source>
</evidence>
<dbReference type="Gene3D" id="3.30.70.890">
    <property type="entry name" value="GHMP kinase, C-terminal domain"/>
    <property type="match status" value="1"/>
</dbReference>
<dbReference type="EC" id="2.7.1.148" evidence="2 10"/>
<proteinExistence type="inferred from homology"/>
<dbReference type="PANTHER" id="PTHR43527:SF2">
    <property type="entry name" value="4-DIPHOSPHOCYTIDYL-2-C-METHYL-D-ERYTHRITOL KINASE, CHLOROPLASTIC"/>
    <property type="match status" value="1"/>
</dbReference>
<dbReference type="PANTHER" id="PTHR43527">
    <property type="entry name" value="4-DIPHOSPHOCYTIDYL-2-C-METHYL-D-ERYTHRITOL KINASE, CHLOROPLASTIC"/>
    <property type="match status" value="1"/>
</dbReference>
<feature type="binding site" evidence="10">
    <location>
        <begin position="113"/>
        <end position="123"/>
    </location>
    <ligand>
        <name>ATP</name>
        <dbReference type="ChEBI" id="CHEBI:30616"/>
    </ligand>
</feature>
<evidence type="ECO:0000256" key="9">
    <source>
        <dbReference type="ARBA" id="ARBA00032554"/>
    </source>
</evidence>
<dbReference type="NCBIfam" id="NF011202">
    <property type="entry name" value="PRK14608.1"/>
    <property type="match status" value="1"/>
</dbReference>
<reference evidence="13" key="2">
    <citation type="submission" date="2020-09" db="EMBL/GenBank/DDBJ databases">
        <authorList>
            <person name="Sun Q."/>
            <person name="Kim S."/>
        </authorList>
    </citation>
    <scope>NUCLEOTIDE SEQUENCE</scope>
    <source>
        <strain evidence="13">KCTC 42651</strain>
    </source>
</reference>
<dbReference type="InterPro" id="IPR014721">
    <property type="entry name" value="Ribsml_uS5_D2-typ_fold_subgr"/>
</dbReference>
<accession>A0A919CN40</accession>